<accession>A0ABW4I9J6</accession>
<name>A0ABW4I9J6_9SPHI</name>
<keyword evidence="4" id="KW-0028">Amino-acid biosynthesis</keyword>
<dbReference type="Proteomes" id="UP001597118">
    <property type="component" value="Unassembled WGS sequence"/>
</dbReference>
<comment type="function">
    <text evidence="4">Catalyzes the reduction of 1-pyrroline-5-carboxylate (PCA) to L-proline.</text>
</comment>
<evidence type="ECO:0000256" key="5">
    <source>
        <dbReference type="NCBIfam" id="TIGR00112"/>
    </source>
</evidence>
<dbReference type="GO" id="GO:0004735">
    <property type="term" value="F:pyrroline-5-carboxylate reductase activity"/>
    <property type="evidence" value="ECO:0007669"/>
    <property type="project" value="UniProtKB-EC"/>
</dbReference>
<dbReference type="RefSeq" id="WP_379661448.1">
    <property type="nucleotide sequence ID" value="NZ_JBHUDG010000003.1"/>
</dbReference>
<protein>
    <recommendedName>
        <fullName evidence="4 5">Pyrroline-5-carboxylate reductase</fullName>
        <shortName evidence="4">P5C reductase</shortName>
        <shortName evidence="4">P5CR</shortName>
        <ecNumber evidence="4 5">1.5.1.2</ecNumber>
    </recommendedName>
    <alternativeName>
        <fullName evidence="4">PCA reductase</fullName>
    </alternativeName>
</protein>
<dbReference type="Gene3D" id="1.10.3730.10">
    <property type="entry name" value="ProC C-terminal domain-like"/>
    <property type="match status" value="1"/>
</dbReference>
<keyword evidence="3 4" id="KW-0560">Oxidoreductase</keyword>
<keyword evidence="4" id="KW-0963">Cytoplasm</keyword>
<dbReference type="InterPro" id="IPR008927">
    <property type="entry name" value="6-PGluconate_DH-like_C_sf"/>
</dbReference>
<evidence type="ECO:0000313" key="8">
    <source>
        <dbReference type="EMBL" id="MFD1629067.1"/>
    </source>
</evidence>
<dbReference type="SUPFAM" id="SSF48179">
    <property type="entry name" value="6-phosphogluconate dehydrogenase C-terminal domain-like"/>
    <property type="match status" value="1"/>
</dbReference>
<evidence type="ECO:0000256" key="3">
    <source>
        <dbReference type="ARBA" id="ARBA00023002"/>
    </source>
</evidence>
<comment type="catalytic activity">
    <reaction evidence="4">
        <text>L-proline + NADP(+) = (S)-1-pyrroline-5-carboxylate + NADPH + 2 H(+)</text>
        <dbReference type="Rhea" id="RHEA:14109"/>
        <dbReference type="ChEBI" id="CHEBI:15378"/>
        <dbReference type="ChEBI" id="CHEBI:17388"/>
        <dbReference type="ChEBI" id="CHEBI:57783"/>
        <dbReference type="ChEBI" id="CHEBI:58349"/>
        <dbReference type="ChEBI" id="CHEBI:60039"/>
        <dbReference type="EC" id="1.5.1.2"/>
    </reaction>
</comment>
<keyword evidence="4" id="KW-0641">Proline biosynthesis</keyword>
<keyword evidence="2 4" id="KW-0521">NADP</keyword>
<dbReference type="Pfam" id="PF14748">
    <property type="entry name" value="P5CR_dimer"/>
    <property type="match status" value="1"/>
</dbReference>
<evidence type="ECO:0000259" key="6">
    <source>
        <dbReference type="Pfam" id="PF03807"/>
    </source>
</evidence>
<comment type="caution">
    <text evidence="8">The sequence shown here is derived from an EMBL/GenBank/DDBJ whole genome shotgun (WGS) entry which is preliminary data.</text>
</comment>
<dbReference type="PANTHER" id="PTHR11645">
    <property type="entry name" value="PYRROLINE-5-CARBOXYLATE REDUCTASE"/>
    <property type="match status" value="1"/>
</dbReference>
<dbReference type="PIRSF" id="PIRSF000193">
    <property type="entry name" value="Pyrrol-5-carb_rd"/>
    <property type="match status" value="1"/>
</dbReference>
<comment type="pathway">
    <text evidence="4">Amino-acid biosynthesis; L-proline biosynthesis; L-proline from L-glutamate 5-semialdehyde: step 1/1.</text>
</comment>
<dbReference type="PANTHER" id="PTHR11645:SF0">
    <property type="entry name" value="PYRROLINE-5-CARBOXYLATE REDUCTASE 3"/>
    <property type="match status" value="1"/>
</dbReference>
<dbReference type="NCBIfam" id="TIGR00112">
    <property type="entry name" value="proC"/>
    <property type="match status" value="1"/>
</dbReference>
<dbReference type="InterPro" id="IPR036291">
    <property type="entry name" value="NAD(P)-bd_dom_sf"/>
</dbReference>
<evidence type="ECO:0000313" key="9">
    <source>
        <dbReference type="Proteomes" id="UP001597118"/>
    </source>
</evidence>
<evidence type="ECO:0000256" key="2">
    <source>
        <dbReference type="ARBA" id="ARBA00022857"/>
    </source>
</evidence>
<gene>
    <name evidence="4 8" type="primary">proC</name>
    <name evidence="8" type="ORF">ACFSAH_04215</name>
</gene>
<dbReference type="EC" id="1.5.1.2" evidence="4 5"/>
<dbReference type="SUPFAM" id="SSF51735">
    <property type="entry name" value="NAD(P)-binding Rossmann-fold domains"/>
    <property type="match status" value="1"/>
</dbReference>
<comment type="subcellular location">
    <subcellularLocation>
        <location evidence="4">Cytoplasm</location>
    </subcellularLocation>
</comment>
<feature type="domain" description="Pyrroline-5-carboxylate reductase dimerisation" evidence="7">
    <location>
        <begin position="162"/>
        <end position="264"/>
    </location>
</feature>
<evidence type="ECO:0000256" key="4">
    <source>
        <dbReference type="HAMAP-Rule" id="MF_01925"/>
    </source>
</evidence>
<feature type="domain" description="Pyrroline-5-carboxylate reductase catalytic N-terminal" evidence="6">
    <location>
        <begin position="6"/>
        <end position="99"/>
    </location>
</feature>
<dbReference type="Pfam" id="PF03807">
    <property type="entry name" value="F420_oxidored"/>
    <property type="match status" value="1"/>
</dbReference>
<dbReference type="HAMAP" id="MF_01925">
    <property type="entry name" value="P5C_reductase"/>
    <property type="match status" value="1"/>
</dbReference>
<evidence type="ECO:0000256" key="1">
    <source>
        <dbReference type="ARBA" id="ARBA00005525"/>
    </source>
</evidence>
<dbReference type="Gene3D" id="3.40.50.720">
    <property type="entry name" value="NAD(P)-binding Rossmann-like Domain"/>
    <property type="match status" value="1"/>
</dbReference>
<reference evidence="9" key="1">
    <citation type="journal article" date="2019" name="Int. J. Syst. Evol. Microbiol.">
        <title>The Global Catalogue of Microorganisms (GCM) 10K type strain sequencing project: providing services to taxonomists for standard genome sequencing and annotation.</title>
        <authorList>
            <consortium name="The Broad Institute Genomics Platform"/>
            <consortium name="The Broad Institute Genome Sequencing Center for Infectious Disease"/>
            <person name="Wu L."/>
            <person name="Ma J."/>
        </authorList>
    </citation>
    <scope>NUCLEOTIDE SEQUENCE [LARGE SCALE GENOMIC DNA]</scope>
    <source>
        <strain evidence="9">CCUG 53762</strain>
    </source>
</reference>
<dbReference type="InterPro" id="IPR028939">
    <property type="entry name" value="P5C_Rdtase_cat_N"/>
</dbReference>
<organism evidence="8 9">
    <name type="scientific">Pseudopedobacter beijingensis</name>
    <dbReference type="NCBI Taxonomy" id="1207056"/>
    <lineage>
        <taxon>Bacteria</taxon>
        <taxon>Pseudomonadati</taxon>
        <taxon>Bacteroidota</taxon>
        <taxon>Sphingobacteriia</taxon>
        <taxon>Sphingobacteriales</taxon>
        <taxon>Sphingobacteriaceae</taxon>
        <taxon>Pseudopedobacter</taxon>
    </lineage>
</organism>
<keyword evidence="9" id="KW-1185">Reference proteome</keyword>
<comment type="catalytic activity">
    <reaction evidence="4">
        <text>L-proline + NAD(+) = (S)-1-pyrroline-5-carboxylate + NADH + 2 H(+)</text>
        <dbReference type="Rhea" id="RHEA:14105"/>
        <dbReference type="ChEBI" id="CHEBI:15378"/>
        <dbReference type="ChEBI" id="CHEBI:17388"/>
        <dbReference type="ChEBI" id="CHEBI:57540"/>
        <dbReference type="ChEBI" id="CHEBI:57945"/>
        <dbReference type="ChEBI" id="CHEBI:60039"/>
        <dbReference type="EC" id="1.5.1.2"/>
    </reaction>
</comment>
<dbReference type="EMBL" id="JBHUDG010000003">
    <property type="protein sequence ID" value="MFD1629067.1"/>
    <property type="molecule type" value="Genomic_DNA"/>
</dbReference>
<dbReference type="InterPro" id="IPR000304">
    <property type="entry name" value="Pyrroline-COOH_reductase"/>
</dbReference>
<dbReference type="InterPro" id="IPR029036">
    <property type="entry name" value="P5CR_dimer"/>
</dbReference>
<evidence type="ECO:0000259" key="7">
    <source>
        <dbReference type="Pfam" id="PF14748"/>
    </source>
</evidence>
<proteinExistence type="inferred from homology"/>
<comment type="similarity">
    <text evidence="1 4">Belongs to the pyrroline-5-carboxylate reductase family.</text>
</comment>
<sequence>MSKNSIAILGTGNMGAYIALGLSKSGMYEASSITLTRRNLAALESYKAQGFKVRNDNIAATKEADIIILGILPQQLNEVLDQIKSEIDESRHLIISIISGVSSADIKKRLNKNIEVIRVMPNTAIAINQSMTCIAGDQASEENIELVKNIFSTVGVAMVIKEDLMPAATALCSSGIAFFLRTIRAATEAGVQMGFHAHEALEMASQTVKGAADLLIQLESHPEVQIDKVTSPKGCTIAGLNEMEHNGFSSALIKGITLAGQKAGNLLNQEK</sequence>